<evidence type="ECO:0000313" key="2">
    <source>
        <dbReference type="Proteomes" id="UP001163324"/>
    </source>
</evidence>
<evidence type="ECO:0000313" key="1">
    <source>
        <dbReference type="EMBL" id="KAI9896152.1"/>
    </source>
</evidence>
<comment type="caution">
    <text evidence="1">The sequence shown here is derived from an EMBL/GenBank/DDBJ whole genome shotgun (WGS) entry which is preliminary data.</text>
</comment>
<dbReference type="EMBL" id="CM047949">
    <property type="protein sequence ID" value="KAI9896152.1"/>
    <property type="molecule type" value="Genomic_DNA"/>
</dbReference>
<protein>
    <submittedName>
        <fullName evidence="1">Uncharacterized protein</fullName>
    </submittedName>
</protein>
<proteinExistence type="predicted"/>
<dbReference type="Proteomes" id="UP001163324">
    <property type="component" value="Chromosome 10"/>
</dbReference>
<organism evidence="1 2">
    <name type="scientific">Trichothecium roseum</name>
    <dbReference type="NCBI Taxonomy" id="47278"/>
    <lineage>
        <taxon>Eukaryota</taxon>
        <taxon>Fungi</taxon>
        <taxon>Dikarya</taxon>
        <taxon>Ascomycota</taxon>
        <taxon>Pezizomycotina</taxon>
        <taxon>Sordariomycetes</taxon>
        <taxon>Hypocreomycetidae</taxon>
        <taxon>Hypocreales</taxon>
        <taxon>Hypocreales incertae sedis</taxon>
        <taxon>Trichothecium</taxon>
    </lineage>
</organism>
<accession>A0ACC0UQC9</accession>
<name>A0ACC0UQC9_9HYPO</name>
<sequence length="278" mass="28190">MLPTLSLAAVLALPAMVLGAPTTKPFPADLATEVVPETDGEFSTTGKLIVGGVEASSGEFPYIVSLSSGGSHFCGGTLLNAYTVITAAHCSTGTSPSSVRVRAGSLRWASGGTQVGVSQIVVHPSYSSSNINNDIALWHLSSPIQAGSGIGYVTLPASGSDPAAGTLTTVAGWGTTSSGSSTLPATLRKVTVPVISRDTCRARYGTSAITTAMFCAGETNGGEDSCQGDSGGPIVAESSRVMQGIVSWGNGCAQAQYPGVYTRVGNFVSWINSNSWTS</sequence>
<keyword evidence="2" id="KW-1185">Reference proteome</keyword>
<gene>
    <name evidence="1" type="ORF">N3K66_009052</name>
</gene>
<reference evidence="1" key="1">
    <citation type="submission" date="2022-10" db="EMBL/GenBank/DDBJ databases">
        <title>Complete Genome of Trichothecium roseum strain YXFP-22015, a Plant Pathogen Isolated from Citrus.</title>
        <authorList>
            <person name="Wang Y."/>
            <person name="Zhu L."/>
        </authorList>
    </citation>
    <scope>NUCLEOTIDE SEQUENCE</scope>
    <source>
        <strain evidence="1">YXFP-22015</strain>
    </source>
</reference>